<organism evidence="2 3">
    <name type="scientific">Eubacterium maltosivorans</name>
    <dbReference type="NCBI Taxonomy" id="2041044"/>
    <lineage>
        <taxon>Bacteria</taxon>
        <taxon>Bacillati</taxon>
        <taxon>Bacillota</taxon>
        <taxon>Clostridia</taxon>
        <taxon>Eubacteriales</taxon>
        <taxon>Eubacteriaceae</taxon>
        <taxon>Eubacterium</taxon>
    </lineage>
</organism>
<dbReference type="RefSeq" id="WP_058693612.1">
    <property type="nucleotide sequence ID" value="NZ_CABJDW020000012.1"/>
</dbReference>
<dbReference type="Gene3D" id="1.10.10.10">
    <property type="entry name" value="Winged helix-like DNA-binding domain superfamily/Winged helix DNA-binding domain"/>
    <property type="match status" value="1"/>
</dbReference>
<dbReference type="PROSITE" id="PS51197">
    <property type="entry name" value="HTH_RRF2_2"/>
    <property type="match status" value="1"/>
</dbReference>
<protein>
    <submittedName>
        <fullName evidence="2">Rrf2 family transcriptional regulator</fullName>
    </submittedName>
</protein>
<dbReference type="InterPro" id="IPR036388">
    <property type="entry name" value="WH-like_DNA-bd_sf"/>
</dbReference>
<name>A0A4P9C7M1_EUBML</name>
<gene>
    <name evidence="2" type="ORF">CPZ25_008980</name>
</gene>
<dbReference type="EMBL" id="CP029487">
    <property type="protein sequence ID" value="QCT71457.1"/>
    <property type="molecule type" value="Genomic_DNA"/>
</dbReference>
<dbReference type="AlphaFoldDB" id="A0A4P9C7M1"/>
<evidence type="ECO:0000313" key="2">
    <source>
        <dbReference type="EMBL" id="QCT71457.1"/>
    </source>
</evidence>
<dbReference type="GO" id="GO:0003677">
    <property type="term" value="F:DNA binding"/>
    <property type="evidence" value="ECO:0007669"/>
    <property type="project" value="UniProtKB-KW"/>
</dbReference>
<keyword evidence="1" id="KW-0238">DNA-binding</keyword>
<dbReference type="InterPro" id="IPR036390">
    <property type="entry name" value="WH_DNA-bd_sf"/>
</dbReference>
<keyword evidence="3" id="KW-1185">Reference proteome</keyword>
<dbReference type="PROSITE" id="PS01332">
    <property type="entry name" value="HTH_RRF2_1"/>
    <property type="match status" value="1"/>
</dbReference>
<evidence type="ECO:0000256" key="1">
    <source>
        <dbReference type="ARBA" id="ARBA00023125"/>
    </source>
</evidence>
<reference evidence="2 3" key="1">
    <citation type="submission" date="2018-05" db="EMBL/GenBank/DDBJ databases">
        <title>Genome comparison of Eubacterium sp.</title>
        <authorList>
            <person name="Feng Y."/>
            <person name="Sanchez-Andrea I."/>
            <person name="Stams A.J.M."/>
            <person name="De Vos W.M."/>
        </authorList>
    </citation>
    <scope>NUCLEOTIDE SEQUENCE [LARGE SCALE GENOMIC DNA]</scope>
    <source>
        <strain evidence="2 3">YI</strain>
    </source>
</reference>
<dbReference type="InterPro" id="IPR000944">
    <property type="entry name" value="Tscrpt_reg_Rrf2"/>
</dbReference>
<dbReference type="NCBIfam" id="TIGR00738">
    <property type="entry name" value="rrf2_super"/>
    <property type="match status" value="1"/>
</dbReference>
<evidence type="ECO:0000313" key="3">
    <source>
        <dbReference type="Proteomes" id="UP000218387"/>
    </source>
</evidence>
<dbReference type="Pfam" id="PF02082">
    <property type="entry name" value="Rrf2"/>
    <property type="match status" value="1"/>
</dbReference>
<dbReference type="GO" id="GO:0003700">
    <property type="term" value="F:DNA-binding transcription factor activity"/>
    <property type="evidence" value="ECO:0007669"/>
    <property type="project" value="TreeGrafter"/>
</dbReference>
<dbReference type="GO" id="GO:0005829">
    <property type="term" value="C:cytosol"/>
    <property type="evidence" value="ECO:0007669"/>
    <property type="project" value="TreeGrafter"/>
</dbReference>
<accession>A0A4P9C7M1</accession>
<dbReference type="Proteomes" id="UP000218387">
    <property type="component" value="Chromosome"/>
</dbReference>
<dbReference type="SUPFAM" id="SSF46785">
    <property type="entry name" value="Winged helix' DNA-binding domain"/>
    <property type="match status" value="1"/>
</dbReference>
<dbReference type="InterPro" id="IPR030489">
    <property type="entry name" value="TR_Rrf2-type_CS"/>
</dbReference>
<dbReference type="PANTHER" id="PTHR33221">
    <property type="entry name" value="WINGED HELIX-TURN-HELIX TRANSCRIPTIONAL REGULATOR, RRF2 FAMILY"/>
    <property type="match status" value="1"/>
</dbReference>
<dbReference type="KEGG" id="emt:CPZ25_008980"/>
<proteinExistence type="predicted"/>
<dbReference type="PANTHER" id="PTHR33221:SF5">
    <property type="entry name" value="HTH-TYPE TRANSCRIPTIONAL REGULATOR ISCR"/>
    <property type="match status" value="1"/>
</dbReference>
<sequence length="135" mass="14926">MRLSTKGRYGVLAMYELACRYGNGPVSIKEIAEKQNFSDSYMEQLFSTLKKAGLIVSLRGAKGGYILSREPKDISVGEIIRALEGPIELADCVGGPEGYVCQKSGECVTRGLWMEIRDSINNIIDNRSLQDLMDN</sequence>